<keyword evidence="1" id="KW-0732">Signal</keyword>
<organism evidence="2 3">
    <name type="scientific">Bacillus thuringiensis serovar yosoo</name>
    <dbReference type="NCBI Taxonomy" id="180848"/>
    <lineage>
        <taxon>Bacteria</taxon>
        <taxon>Bacillati</taxon>
        <taxon>Bacillota</taxon>
        <taxon>Bacilli</taxon>
        <taxon>Bacillales</taxon>
        <taxon>Bacillaceae</taxon>
        <taxon>Bacillus</taxon>
        <taxon>Bacillus cereus group</taxon>
    </lineage>
</organism>
<name>A0A9X6FCJ8_BACTU</name>
<dbReference type="EMBL" id="NFDN01000013">
    <property type="protein sequence ID" value="OTY63673.1"/>
    <property type="molecule type" value="Genomic_DNA"/>
</dbReference>
<feature type="signal peptide" evidence="1">
    <location>
        <begin position="1"/>
        <end position="18"/>
    </location>
</feature>
<dbReference type="AlphaFoldDB" id="A0A9X6FCJ8"/>
<accession>A0A9X6FCJ8</accession>
<reference evidence="2 3" key="1">
    <citation type="submission" date="2016-10" db="EMBL/GenBank/DDBJ databases">
        <title>Comparative genomics of Bacillus thuringiensis reveals a path to pathogens against multiple invertebrate hosts.</title>
        <authorList>
            <person name="Zheng J."/>
            <person name="Gao Q."/>
            <person name="Liu H."/>
            <person name="Peng D."/>
            <person name="Ruan L."/>
            <person name="Sun M."/>
        </authorList>
    </citation>
    <scope>NUCLEOTIDE SEQUENCE [LARGE SCALE GENOMIC DNA]</scope>
    <source>
        <strain evidence="2">BGSC 4CA1</strain>
    </source>
</reference>
<dbReference type="RefSeq" id="WP_086391988.1">
    <property type="nucleotide sequence ID" value="NZ_NFDN01000013.1"/>
</dbReference>
<evidence type="ECO:0000313" key="2">
    <source>
        <dbReference type="EMBL" id="OTY63673.1"/>
    </source>
</evidence>
<evidence type="ECO:0000313" key="3">
    <source>
        <dbReference type="Proteomes" id="UP000195129"/>
    </source>
</evidence>
<feature type="chain" id="PRO_5040755820" evidence="1">
    <location>
        <begin position="19"/>
        <end position="41"/>
    </location>
</feature>
<dbReference type="Proteomes" id="UP000195129">
    <property type="component" value="Unassembled WGS sequence"/>
</dbReference>
<sequence>MKKAILLMMMLSTVFTFGLTNVKDVSQQESIEVFMDHGEHI</sequence>
<comment type="caution">
    <text evidence="2">The sequence shown here is derived from an EMBL/GenBank/DDBJ whole genome shotgun (WGS) entry which is preliminary data.</text>
</comment>
<proteinExistence type="predicted"/>
<evidence type="ECO:0000256" key="1">
    <source>
        <dbReference type="SAM" id="SignalP"/>
    </source>
</evidence>
<protein>
    <submittedName>
        <fullName evidence="2">Aspartate phosphatase</fullName>
    </submittedName>
</protein>
<gene>
    <name evidence="2" type="ORF">BK746_02020</name>
</gene>